<proteinExistence type="predicted"/>
<dbReference type="Pfam" id="PF13411">
    <property type="entry name" value="MerR_1"/>
    <property type="match status" value="1"/>
</dbReference>
<reference evidence="4" key="1">
    <citation type="journal article" date="2019" name="Int. J. Syst. Evol. Microbiol.">
        <title>The Global Catalogue of Microorganisms (GCM) 10K type strain sequencing project: providing services to taxonomists for standard genome sequencing and annotation.</title>
        <authorList>
            <consortium name="The Broad Institute Genomics Platform"/>
            <consortium name="The Broad Institute Genome Sequencing Center for Infectious Disease"/>
            <person name="Wu L."/>
            <person name="Ma J."/>
        </authorList>
    </citation>
    <scope>NUCLEOTIDE SEQUENCE [LARGE SCALE GENOMIC DNA]</scope>
    <source>
        <strain evidence="4">JCM 14901</strain>
    </source>
</reference>
<organism evidence="3 4">
    <name type="scientific">Microbacterium deminutum</name>
    <dbReference type="NCBI Taxonomy" id="344164"/>
    <lineage>
        <taxon>Bacteria</taxon>
        <taxon>Bacillati</taxon>
        <taxon>Actinomycetota</taxon>
        <taxon>Actinomycetes</taxon>
        <taxon>Micrococcales</taxon>
        <taxon>Microbacteriaceae</taxon>
        <taxon>Microbacterium</taxon>
    </lineage>
</organism>
<dbReference type="SMART" id="SM00422">
    <property type="entry name" value="HTH_MERR"/>
    <property type="match status" value="1"/>
</dbReference>
<accession>A0ABP5CIC4</accession>
<evidence type="ECO:0000256" key="1">
    <source>
        <dbReference type="ARBA" id="ARBA00023125"/>
    </source>
</evidence>
<dbReference type="PANTHER" id="PTHR30204:SF98">
    <property type="entry name" value="HTH-TYPE TRANSCRIPTIONAL REGULATOR ADHR"/>
    <property type="match status" value="1"/>
</dbReference>
<evidence type="ECO:0000313" key="4">
    <source>
        <dbReference type="Proteomes" id="UP001499933"/>
    </source>
</evidence>
<dbReference type="PROSITE" id="PS50937">
    <property type="entry name" value="HTH_MERR_2"/>
    <property type="match status" value="1"/>
</dbReference>
<protein>
    <submittedName>
        <fullName evidence="3">MerR family transcriptional regulator</fullName>
    </submittedName>
</protein>
<dbReference type="Proteomes" id="UP001499933">
    <property type="component" value="Unassembled WGS sequence"/>
</dbReference>
<dbReference type="CDD" id="cd04780">
    <property type="entry name" value="HTH_MerR-like_sg5"/>
    <property type="match status" value="1"/>
</dbReference>
<feature type="domain" description="HTH merR-type" evidence="2">
    <location>
        <begin position="1"/>
        <end position="69"/>
    </location>
</feature>
<dbReference type="EMBL" id="BAAAOG010000005">
    <property type="protein sequence ID" value="GAA1963317.1"/>
    <property type="molecule type" value="Genomic_DNA"/>
</dbReference>
<dbReference type="Gene3D" id="1.10.1660.10">
    <property type="match status" value="1"/>
</dbReference>
<sequence length="204" mass="21708">MRISELSAATGVSVPTIKYYLREGLLFEGVRTSPTQADYADEHVRRLRVIRALIDSGVSIAETRGVVRALEDPPPSPHDLLGAAHAAVTAHFDEDVDVSAAEPLVRRLGWQPGICDPDVVAGVARALQAFDRAGFDIPVDVMTAYLDSVSLIAEAEVAGVPTDSPDAAVRYVVLGSVLVEPLLLALRRVAQQVASARRFGVSAS</sequence>
<dbReference type="RefSeq" id="WP_344095594.1">
    <property type="nucleotide sequence ID" value="NZ_BAAAOG010000005.1"/>
</dbReference>
<dbReference type="InterPro" id="IPR009061">
    <property type="entry name" value="DNA-bd_dom_put_sf"/>
</dbReference>
<evidence type="ECO:0000259" key="2">
    <source>
        <dbReference type="PROSITE" id="PS50937"/>
    </source>
</evidence>
<name>A0ABP5CIC4_9MICO</name>
<keyword evidence="4" id="KW-1185">Reference proteome</keyword>
<dbReference type="InterPro" id="IPR000551">
    <property type="entry name" value="MerR-type_HTH_dom"/>
</dbReference>
<keyword evidence="1" id="KW-0238">DNA-binding</keyword>
<gene>
    <name evidence="3" type="ORF">GCM10009776_27540</name>
</gene>
<dbReference type="PRINTS" id="PR00040">
    <property type="entry name" value="HTHMERR"/>
</dbReference>
<dbReference type="SUPFAM" id="SSF46955">
    <property type="entry name" value="Putative DNA-binding domain"/>
    <property type="match status" value="1"/>
</dbReference>
<evidence type="ECO:0000313" key="3">
    <source>
        <dbReference type="EMBL" id="GAA1963317.1"/>
    </source>
</evidence>
<dbReference type="PANTHER" id="PTHR30204">
    <property type="entry name" value="REDOX-CYCLING DRUG-SENSING TRANSCRIPTIONAL ACTIVATOR SOXR"/>
    <property type="match status" value="1"/>
</dbReference>
<comment type="caution">
    <text evidence="3">The sequence shown here is derived from an EMBL/GenBank/DDBJ whole genome shotgun (WGS) entry which is preliminary data.</text>
</comment>
<dbReference type="InterPro" id="IPR047057">
    <property type="entry name" value="MerR_fam"/>
</dbReference>